<dbReference type="Pfam" id="PF12833">
    <property type="entry name" value="HTH_18"/>
    <property type="match status" value="1"/>
</dbReference>
<dbReference type="PROSITE" id="PS01124">
    <property type="entry name" value="HTH_ARAC_FAMILY_2"/>
    <property type="match status" value="1"/>
</dbReference>
<reference evidence="4 5" key="1">
    <citation type="submission" date="2019-05" db="EMBL/GenBank/DDBJ databases">
        <title>Draft genome sequence of Actinomadura sp. 14C53.</title>
        <authorList>
            <person name="Saricaoglu S."/>
            <person name="Isik K."/>
        </authorList>
    </citation>
    <scope>NUCLEOTIDE SEQUENCE [LARGE SCALE GENOMIC DNA]</scope>
    <source>
        <strain evidence="4 5">14C53</strain>
    </source>
</reference>
<dbReference type="SUPFAM" id="SSF46689">
    <property type="entry name" value="Homeodomain-like"/>
    <property type="match status" value="2"/>
</dbReference>
<dbReference type="Proteomes" id="UP000309174">
    <property type="component" value="Unassembled WGS sequence"/>
</dbReference>
<evidence type="ECO:0000256" key="2">
    <source>
        <dbReference type="ARBA" id="ARBA00023163"/>
    </source>
</evidence>
<dbReference type="Pfam" id="PF01965">
    <property type="entry name" value="DJ-1_PfpI"/>
    <property type="match status" value="1"/>
</dbReference>
<evidence type="ECO:0000313" key="5">
    <source>
        <dbReference type="Proteomes" id="UP000309174"/>
    </source>
</evidence>
<proteinExistence type="predicted"/>
<feature type="domain" description="HTH araC/xylS-type" evidence="3">
    <location>
        <begin position="228"/>
        <end position="326"/>
    </location>
</feature>
<gene>
    <name evidence="4" type="ORF">ETD83_04115</name>
</gene>
<evidence type="ECO:0000259" key="3">
    <source>
        <dbReference type="PROSITE" id="PS01124"/>
    </source>
</evidence>
<dbReference type="GO" id="GO:0003700">
    <property type="term" value="F:DNA-binding transcription factor activity"/>
    <property type="evidence" value="ECO:0007669"/>
    <property type="project" value="InterPro"/>
</dbReference>
<dbReference type="InterPro" id="IPR029062">
    <property type="entry name" value="Class_I_gatase-like"/>
</dbReference>
<sequence length="344" mass="37472">MCKNWAMDHRPHQIAVLALDEVVAFDLGTPTQVFPAARDEQDRRLYQVRICTPGGRPVRSSAGLVIASEHGLELLAEADTILVAGVHYGAQVLSDGTLDEPVRVALRTAAHRGARVMSVCTGAFVLAAAGLLDGRRATTHWAHADNFRRLFPDVDLDPDVLFVDEGDLLTSAGVGAGVDLCLQVVRDDHGSGIANMTARRCVVPPWRPGGQSQYIVRPIPEVTDTSTAAARAWALEHLHEPLDLHALAARARMSIRTFTRRFRQETGLSPRKWIIQQRVERARHLLETTDLAIDQVARHSGFGTGAALRQQMSATLGVAPSAYRTTFRSTGVDKPSPSPEVLRA</sequence>
<comment type="caution">
    <text evidence="4">The sequence shown here is derived from an EMBL/GenBank/DDBJ whole genome shotgun (WGS) entry which is preliminary data.</text>
</comment>
<dbReference type="EMBL" id="VCKW01000013">
    <property type="protein sequence ID" value="TMR06528.1"/>
    <property type="molecule type" value="Genomic_DNA"/>
</dbReference>
<keyword evidence="5" id="KW-1185">Reference proteome</keyword>
<evidence type="ECO:0000313" key="4">
    <source>
        <dbReference type="EMBL" id="TMR06528.1"/>
    </source>
</evidence>
<dbReference type="InterPro" id="IPR052158">
    <property type="entry name" value="INH-QAR"/>
</dbReference>
<dbReference type="SUPFAM" id="SSF52317">
    <property type="entry name" value="Class I glutamine amidotransferase-like"/>
    <property type="match status" value="1"/>
</dbReference>
<dbReference type="GO" id="GO:0043565">
    <property type="term" value="F:sequence-specific DNA binding"/>
    <property type="evidence" value="ECO:0007669"/>
    <property type="project" value="InterPro"/>
</dbReference>
<keyword evidence="1" id="KW-0805">Transcription regulation</keyword>
<protein>
    <submittedName>
        <fullName evidence="4">Helix-turn-helix domain-containing protein</fullName>
    </submittedName>
</protein>
<dbReference type="InterPro" id="IPR018060">
    <property type="entry name" value="HTH_AraC"/>
</dbReference>
<accession>A0A5C4JHZ5</accession>
<dbReference type="AlphaFoldDB" id="A0A5C4JHZ5"/>
<keyword evidence="2" id="KW-0804">Transcription</keyword>
<dbReference type="OrthoDB" id="4110300at2"/>
<dbReference type="PANTHER" id="PTHR43130:SF3">
    <property type="entry name" value="HTH-TYPE TRANSCRIPTIONAL REGULATOR RV1931C"/>
    <property type="match status" value="1"/>
</dbReference>
<dbReference type="InterPro" id="IPR009057">
    <property type="entry name" value="Homeodomain-like_sf"/>
</dbReference>
<dbReference type="Gene3D" id="3.40.50.880">
    <property type="match status" value="1"/>
</dbReference>
<dbReference type="InterPro" id="IPR002818">
    <property type="entry name" value="DJ-1/PfpI"/>
</dbReference>
<dbReference type="PANTHER" id="PTHR43130">
    <property type="entry name" value="ARAC-FAMILY TRANSCRIPTIONAL REGULATOR"/>
    <property type="match status" value="1"/>
</dbReference>
<name>A0A5C4JHZ5_9ACTN</name>
<dbReference type="CDD" id="cd03137">
    <property type="entry name" value="GATase1_AraC_1"/>
    <property type="match status" value="1"/>
</dbReference>
<evidence type="ECO:0000256" key="1">
    <source>
        <dbReference type="ARBA" id="ARBA00023015"/>
    </source>
</evidence>
<organism evidence="4 5">
    <name type="scientific">Actinomadura soli</name>
    <dbReference type="NCBI Taxonomy" id="2508997"/>
    <lineage>
        <taxon>Bacteria</taxon>
        <taxon>Bacillati</taxon>
        <taxon>Actinomycetota</taxon>
        <taxon>Actinomycetes</taxon>
        <taxon>Streptosporangiales</taxon>
        <taxon>Thermomonosporaceae</taxon>
        <taxon>Actinomadura</taxon>
    </lineage>
</organism>
<dbReference type="Gene3D" id="1.10.10.60">
    <property type="entry name" value="Homeodomain-like"/>
    <property type="match status" value="1"/>
</dbReference>
<dbReference type="SMART" id="SM00342">
    <property type="entry name" value="HTH_ARAC"/>
    <property type="match status" value="1"/>
</dbReference>